<dbReference type="InterPro" id="IPR003604">
    <property type="entry name" value="Matrin/U1-like-C_Znf_C2H2"/>
</dbReference>
<evidence type="ECO:0000313" key="5">
    <source>
        <dbReference type="RefSeq" id="XP_022241934.1"/>
    </source>
</evidence>
<dbReference type="RefSeq" id="XP_022241934.1">
    <property type="nucleotide sequence ID" value="XM_022386226.1"/>
</dbReference>
<dbReference type="PANTHER" id="PTHR46786">
    <property type="entry name" value="ZINC FINGER MATRIN-TYPE PROTEIN 3"/>
    <property type="match status" value="1"/>
</dbReference>
<evidence type="ECO:0000313" key="4">
    <source>
        <dbReference type="RefSeq" id="XP_022241933.1"/>
    </source>
</evidence>
<dbReference type="SUPFAM" id="SSF57667">
    <property type="entry name" value="beta-beta-alpha zinc fingers"/>
    <property type="match status" value="2"/>
</dbReference>
<gene>
    <name evidence="4 5" type="primary">LOC106459694</name>
</gene>
<reference evidence="4 5" key="1">
    <citation type="submission" date="2025-05" db="UniProtKB">
        <authorList>
            <consortium name="RefSeq"/>
        </authorList>
    </citation>
    <scope>IDENTIFICATION</scope>
    <source>
        <tissue evidence="4 5">Muscle</tissue>
    </source>
</reference>
<dbReference type="InterPro" id="IPR052644">
    <property type="entry name" value="ZMAT3"/>
</dbReference>
<proteinExistence type="predicted"/>
<keyword evidence="3" id="KW-1185">Reference proteome</keyword>
<accession>A0ABM1SE79</accession>
<feature type="compositionally biased region" description="Polar residues" evidence="1">
    <location>
        <begin position="73"/>
        <end position="84"/>
    </location>
</feature>
<dbReference type="InterPro" id="IPR036236">
    <property type="entry name" value="Znf_C2H2_sf"/>
</dbReference>
<evidence type="ECO:0000259" key="2">
    <source>
        <dbReference type="SMART" id="SM00451"/>
    </source>
</evidence>
<feature type="compositionally biased region" description="Basic and acidic residues" evidence="1">
    <location>
        <begin position="85"/>
        <end position="110"/>
    </location>
</feature>
<dbReference type="PANTHER" id="PTHR46786:SF1">
    <property type="entry name" value="ZINC FINGER MATRIN-TYPE PROTEIN 3"/>
    <property type="match status" value="1"/>
</dbReference>
<sequence length="328" mass="36641">MEDLDTLSTSVDAYGSSAFPFSHSNLNGRLPSISRMEAYSYGFSPYSSSSRGLVKDPQTWNWGRRRKRRIKKTNNSDITISSGINKEKDSSDHENVQSRGEEKSSQETDKNIKQLQEIAEELKVPSELTQPLFCHLCDAKLNGSLQADSHYEGKNHAKKVKQYLEKLRLEKGITTPVPSSNSKGKAEQKDKPEEAFCRLCDVAITSETQAKQHYNGRNHQRRLRGEPPLPKGFFNPITGKWQRQPPVAHPLNATTLGGKTNFHPSPYEHLMDKLTSNLSAGDKLDDSLVSANLNTNFRSVVTEAGAAGPTKISISSSYLRCSSKIFRR</sequence>
<dbReference type="Gene3D" id="3.30.160.60">
    <property type="entry name" value="Classic Zinc Finger"/>
    <property type="match status" value="2"/>
</dbReference>
<feature type="domain" description="U1-type" evidence="2">
    <location>
        <begin position="192"/>
        <end position="226"/>
    </location>
</feature>
<feature type="domain" description="U1-type" evidence="2">
    <location>
        <begin position="129"/>
        <end position="163"/>
    </location>
</feature>
<dbReference type="SMART" id="SM00451">
    <property type="entry name" value="ZnF_U1"/>
    <property type="match status" value="2"/>
</dbReference>
<name>A0ABM1SE79_LIMPO</name>
<evidence type="ECO:0000313" key="3">
    <source>
        <dbReference type="Proteomes" id="UP000694941"/>
    </source>
</evidence>
<dbReference type="GeneID" id="106459694"/>
<dbReference type="RefSeq" id="XP_022241933.1">
    <property type="nucleotide sequence ID" value="XM_022386225.1"/>
</dbReference>
<evidence type="ECO:0000256" key="1">
    <source>
        <dbReference type="SAM" id="MobiDB-lite"/>
    </source>
</evidence>
<dbReference type="Proteomes" id="UP000694941">
    <property type="component" value="Unplaced"/>
</dbReference>
<feature type="compositionally biased region" description="Basic residues" evidence="1">
    <location>
        <begin position="63"/>
        <end position="72"/>
    </location>
</feature>
<dbReference type="InterPro" id="IPR013087">
    <property type="entry name" value="Znf_C2H2_type"/>
</dbReference>
<protein>
    <submittedName>
        <fullName evidence="4 5">Zinc finger protein 385D-like isoform X2</fullName>
    </submittedName>
</protein>
<organism evidence="3 5">
    <name type="scientific">Limulus polyphemus</name>
    <name type="common">Atlantic horseshoe crab</name>
    <dbReference type="NCBI Taxonomy" id="6850"/>
    <lineage>
        <taxon>Eukaryota</taxon>
        <taxon>Metazoa</taxon>
        <taxon>Ecdysozoa</taxon>
        <taxon>Arthropoda</taxon>
        <taxon>Chelicerata</taxon>
        <taxon>Merostomata</taxon>
        <taxon>Xiphosura</taxon>
        <taxon>Limulidae</taxon>
        <taxon>Limulus</taxon>
    </lineage>
</organism>
<dbReference type="Pfam" id="PF12874">
    <property type="entry name" value="zf-met"/>
    <property type="match status" value="2"/>
</dbReference>
<feature type="region of interest" description="Disordered" evidence="1">
    <location>
        <begin position="44"/>
        <end position="110"/>
    </location>
</feature>